<feature type="binding site" evidence="4">
    <location>
        <position position="65"/>
    </location>
    <ligand>
        <name>ATP</name>
        <dbReference type="ChEBI" id="CHEBI:30616"/>
    </ligand>
</feature>
<feature type="repeat" description="WD" evidence="3">
    <location>
        <begin position="460"/>
        <end position="501"/>
    </location>
</feature>
<dbReference type="PANTHER" id="PTHR19848">
    <property type="entry name" value="WD40 REPEAT PROTEIN"/>
    <property type="match status" value="1"/>
</dbReference>
<dbReference type="InterPro" id="IPR017441">
    <property type="entry name" value="Protein_kinase_ATP_BS"/>
</dbReference>
<dbReference type="PROSITE" id="PS00678">
    <property type="entry name" value="WD_REPEATS_1"/>
    <property type="match status" value="7"/>
</dbReference>
<dbReference type="SUPFAM" id="SSF56112">
    <property type="entry name" value="Protein kinase-like (PK-like)"/>
    <property type="match status" value="1"/>
</dbReference>
<dbReference type="InterPro" id="IPR020472">
    <property type="entry name" value="WD40_PAC1"/>
</dbReference>
<feature type="repeat" description="WD" evidence="3">
    <location>
        <begin position="502"/>
        <end position="543"/>
    </location>
</feature>
<feature type="repeat" description="WD" evidence="3">
    <location>
        <begin position="544"/>
        <end position="585"/>
    </location>
</feature>
<evidence type="ECO:0000256" key="4">
    <source>
        <dbReference type="PROSITE-ProRule" id="PRU10141"/>
    </source>
</evidence>
<dbReference type="Gene3D" id="2.130.10.10">
    <property type="entry name" value="YVTN repeat-like/Quinoprotein amine dehydrogenase"/>
    <property type="match status" value="4"/>
</dbReference>
<keyword evidence="7" id="KW-0808">Transferase</keyword>
<dbReference type="PROSITE" id="PS50294">
    <property type="entry name" value="WD_REPEATS_REGION"/>
    <property type="match status" value="8"/>
</dbReference>
<evidence type="ECO:0000256" key="5">
    <source>
        <dbReference type="SAM" id="MobiDB-lite"/>
    </source>
</evidence>
<feature type="compositionally biased region" description="Pro residues" evidence="5">
    <location>
        <begin position="292"/>
        <end position="304"/>
    </location>
</feature>
<feature type="region of interest" description="Disordered" evidence="5">
    <location>
        <begin position="291"/>
        <end position="320"/>
    </location>
</feature>
<comment type="caution">
    <text evidence="7">The sequence shown here is derived from an EMBL/GenBank/DDBJ whole genome shotgun (WGS) entry which is preliminary data.</text>
</comment>
<protein>
    <submittedName>
        <fullName evidence="7">Protein kinase</fullName>
    </submittedName>
</protein>
<feature type="repeat" description="WD" evidence="3">
    <location>
        <begin position="628"/>
        <end position="669"/>
    </location>
</feature>
<dbReference type="Pfam" id="PF00400">
    <property type="entry name" value="WD40"/>
    <property type="match status" value="3"/>
</dbReference>
<dbReference type="InterPro" id="IPR001680">
    <property type="entry name" value="WD40_rpt"/>
</dbReference>
<dbReference type="SMART" id="SM00220">
    <property type="entry name" value="S_TKc"/>
    <property type="match status" value="1"/>
</dbReference>
<keyword evidence="8" id="KW-1185">Reference proteome</keyword>
<dbReference type="CDD" id="cd00200">
    <property type="entry name" value="WD40"/>
    <property type="match status" value="1"/>
</dbReference>
<evidence type="ECO:0000256" key="1">
    <source>
        <dbReference type="ARBA" id="ARBA00022574"/>
    </source>
</evidence>
<name>A0AAP5I705_9CYAN</name>
<feature type="repeat" description="WD" evidence="3">
    <location>
        <begin position="376"/>
        <end position="417"/>
    </location>
</feature>
<keyword evidence="4" id="KW-0067">ATP-binding</keyword>
<dbReference type="Proteomes" id="UP000667802">
    <property type="component" value="Unassembled WGS sequence"/>
</dbReference>
<dbReference type="InterPro" id="IPR036322">
    <property type="entry name" value="WD40_repeat_dom_sf"/>
</dbReference>
<dbReference type="PROSITE" id="PS00107">
    <property type="entry name" value="PROTEIN_KINASE_ATP"/>
    <property type="match status" value="1"/>
</dbReference>
<dbReference type="RefSeq" id="WP_310833499.1">
    <property type="nucleotide sequence ID" value="NZ_JAALHA020000001.1"/>
</dbReference>
<dbReference type="PRINTS" id="PR00320">
    <property type="entry name" value="GPROTEINBRPT"/>
</dbReference>
<dbReference type="Gene3D" id="3.30.200.20">
    <property type="entry name" value="Phosphorylase Kinase, domain 1"/>
    <property type="match status" value="1"/>
</dbReference>
<feature type="repeat" description="WD" evidence="3">
    <location>
        <begin position="586"/>
        <end position="627"/>
    </location>
</feature>
<evidence type="ECO:0000256" key="2">
    <source>
        <dbReference type="ARBA" id="ARBA00022737"/>
    </source>
</evidence>
<dbReference type="SUPFAM" id="SSF50978">
    <property type="entry name" value="WD40 repeat-like"/>
    <property type="match status" value="1"/>
</dbReference>
<reference evidence="8" key="1">
    <citation type="journal article" date="2021" name="Science">
        <title>Hunting the eagle killer: A cyanobacterial neurotoxin causes vacuolar myelinopathy.</title>
        <authorList>
            <person name="Breinlinger S."/>
            <person name="Phillips T.J."/>
            <person name="Haram B.N."/>
            <person name="Mares J."/>
            <person name="Martinez Yerena J.A."/>
            <person name="Hrouzek P."/>
            <person name="Sobotka R."/>
            <person name="Henderson W.M."/>
            <person name="Schmieder P."/>
            <person name="Williams S.M."/>
            <person name="Lauderdale J.D."/>
            <person name="Wilde H.D."/>
            <person name="Gerrin W."/>
            <person name="Kust A."/>
            <person name="Washington J.W."/>
            <person name="Wagner C."/>
            <person name="Geier B."/>
            <person name="Liebeke M."/>
            <person name="Enke H."/>
            <person name="Niedermeyer T.H.J."/>
            <person name="Wilde S.B."/>
        </authorList>
    </citation>
    <scope>NUCLEOTIDE SEQUENCE [LARGE SCALE GENOMIC DNA]</scope>
    <source>
        <strain evidence="8">Thurmond2011</strain>
    </source>
</reference>
<feature type="domain" description="Protein kinase" evidence="6">
    <location>
        <begin position="35"/>
        <end position="292"/>
    </location>
</feature>
<accession>A0AAP5I705</accession>
<dbReference type="InterPro" id="IPR019775">
    <property type="entry name" value="WD40_repeat_CS"/>
</dbReference>
<dbReference type="CDD" id="cd14014">
    <property type="entry name" value="STKc_PknB_like"/>
    <property type="match status" value="1"/>
</dbReference>
<sequence length="704" mass="77243">MICCLNPACHNPPCTDTTKFCSNCGTGLVVLRNRYRPVKALGGGGFGKTYLAEDIDKLKENCVIKQFAPRTQGTGALQKATELFEQEAIRLQQLGEHPQIPTLLAYFEQDNQLYLVQQYIEGENLSAELQQEGVFSEQKSRELLLDLLNILQEVHKQKVIHRDIKPENIIRRRDGRLVLIDFGASKQLTTTVMNRPGTVIGSFGYASLEQMQGGEAYPASDLYSLGATCFHLMSGVHPWELWKRQGYGWVGYWQHHLQQPVSQELGDILNKLLQEDHQQRYQSAVEVLQELNPPPPPPVVPPTGPSKQQVSAPTRQPVVSKPNAKLGKRLLFGGAIALSVLVGIQIYSYVRYGLFPTNPIIAITSLPDSLLLVRTLTGHSDFVINVAFSPDGKTLASSSYDKTVKLWNLTTGEQIRTLQGHSTSAYSVAINPDGKTLASGSGDNTIQLWNLATGEQLRTLQGHFGWVNSVAFSPDGKTLASGSGDNTIQLWNLATGEQLRTLQGHSGWVNSVAFSPDGKTLASGSFDHTIKLWNLATGEYISTLKGHSDWVYSIAISLDGKTLASGSKDNTIKLWNLVTGVLISTLKGHSDWVNSVAFSPDDKTLASGSYDHTIKLWNLATGEQIHTLRGHSSEVRSVAFSPDGKTLASGSYDHTIKLWNLATGEQIHTLRGHSSEVRSVAFSPDGKTLASGSWDKTIKIWRVP</sequence>
<evidence type="ECO:0000259" key="6">
    <source>
        <dbReference type="PROSITE" id="PS50011"/>
    </source>
</evidence>
<dbReference type="AlphaFoldDB" id="A0AAP5I705"/>
<dbReference type="Pfam" id="PF00069">
    <property type="entry name" value="Pkinase"/>
    <property type="match status" value="1"/>
</dbReference>
<evidence type="ECO:0000313" key="8">
    <source>
        <dbReference type="Proteomes" id="UP000667802"/>
    </source>
</evidence>
<dbReference type="Pfam" id="PF23414">
    <property type="entry name" value="Beta-prop_EML_2"/>
    <property type="match status" value="1"/>
</dbReference>
<dbReference type="PROSITE" id="PS50082">
    <property type="entry name" value="WD_REPEATS_2"/>
    <property type="match status" value="8"/>
</dbReference>
<feature type="compositionally biased region" description="Polar residues" evidence="5">
    <location>
        <begin position="305"/>
        <end position="314"/>
    </location>
</feature>
<keyword evidence="4" id="KW-0547">Nucleotide-binding</keyword>
<dbReference type="GO" id="GO:0005524">
    <property type="term" value="F:ATP binding"/>
    <property type="evidence" value="ECO:0007669"/>
    <property type="project" value="UniProtKB-UniRule"/>
</dbReference>
<dbReference type="Gene3D" id="1.10.510.10">
    <property type="entry name" value="Transferase(Phosphotransferase) domain 1"/>
    <property type="match status" value="1"/>
</dbReference>
<feature type="repeat" description="WD" evidence="3">
    <location>
        <begin position="418"/>
        <end position="459"/>
    </location>
</feature>
<dbReference type="PROSITE" id="PS50011">
    <property type="entry name" value="PROTEIN_KINASE_DOM"/>
    <property type="match status" value="1"/>
</dbReference>
<gene>
    <name evidence="7" type="ORF">G7B40_003380</name>
</gene>
<evidence type="ECO:0000313" key="7">
    <source>
        <dbReference type="EMBL" id="MDR9893625.1"/>
    </source>
</evidence>
<dbReference type="PANTHER" id="PTHR19848:SF8">
    <property type="entry name" value="F-BOX AND WD REPEAT DOMAIN CONTAINING 7"/>
    <property type="match status" value="1"/>
</dbReference>
<dbReference type="InterPro" id="IPR000719">
    <property type="entry name" value="Prot_kinase_dom"/>
</dbReference>
<evidence type="ECO:0000256" key="3">
    <source>
        <dbReference type="PROSITE-ProRule" id="PRU00221"/>
    </source>
</evidence>
<proteinExistence type="predicted"/>
<organism evidence="7 8">
    <name type="scientific">Aetokthonos hydrillicola Thurmond2011</name>
    <dbReference type="NCBI Taxonomy" id="2712845"/>
    <lineage>
        <taxon>Bacteria</taxon>
        <taxon>Bacillati</taxon>
        <taxon>Cyanobacteriota</taxon>
        <taxon>Cyanophyceae</taxon>
        <taxon>Nostocales</taxon>
        <taxon>Hapalosiphonaceae</taxon>
        <taxon>Aetokthonos</taxon>
    </lineage>
</organism>
<keyword evidence="2" id="KW-0677">Repeat</keyword>
<keyword evidence="1 3" id="KW-0853">WD repeat</keyword>
<dbReference type="InterPro" id="IPR011009">
    <property type="entry name" value="Kinase-like_dom_sf"/>
</dbReference>
<dbReference type="SMART" id="SM00320">
    <property type="entry name" value="WD40"/>
    <property type="match status" value="8"/>
</dbReference>
<dbReference type="GO" id="GO:0004672">
    <property type="term" value="F:protein kinase activity"/>
    <property type="evidence" value="ECO:0007669"/>
    <property type="project" value="InterPro"/>
</dbReference>
<keyword evidence="7" id="KW-0418">Kinase</keyword>
<feature type="repeat" description="WD" evidence="3">
    <location>
        <begin position="670"/>
        <end position="704"/>
    </location>
</feature>
<dbReference type="InterPro" id="IPR015943">
    <property type="entry name" value="WD40/YVTN_repeat-like_dom_sf"/>
</dbReference>
<dbReference type="EMBL" id="JAALHA020000001">
    <property type="protein sequence ID" value="MDR9893625.1"/>
    <property type="molecule type" value="Genomic_DNA"/>
</dbReference>
<dbReference type="InterPro" id="IPR055442">
    <property type="entry name" value="Beta-prop_EML-like_2nd"/>
</dbReference>